<evidence type="ECO:0000256" key="2">
    <source>
        <dbReference type="ARBA" id="ARBA00022614"/>
    </source>
</evidence>
<evidence type="ECO:0000256" key="7">
    <source>
        <dbReference type="ARBA" id="ARBA00023136"/>
    </source>
</evidence>
<keyword evidence="6" id="KW-1133">Transmembrane helix</keyword>
<keyword evidence="4" id="KW-0732">Signal</keyword>
<dbReference type="FunFam" id="3.80.10.10:FF:000383">
    <property type="entry name" value="Leucine-rich repeat receptor protein kinase EMS1"/>
    <property type="match status" value="1"/>
</dbReference>
<reference evidence="8" key="2">
    <citation type="journal article" date="2024" name="Plant">
        <title>Genomic evolution and insights into agronomic trait innovations of Sesamum species.</title>
        <authorList>
            <person name="Miao H."/>
            <person name="Wang L."/>
            <person name="Qu L."/>
            <person name="Liu H."/>
            <person name="Sun Y."/>
            <person name="Le M."/>
            <person name="Wang Q."/>
            <person name="Wei S."/>
            <person name="Zheng Y."/>
            <person name="Lin W."/>
            <person name="Duan Y."/>
            <person name="Cao H."/>
            <person name="Xiong S."/>
            <person name="Wang X."/>
            <person name="Wei L."/>
            <person name="Li C."/>
            <person name="Ma Q."/>
            <person name="Ju M."/>
            <person name="Zhao R."/>
            <person name="Li G."/>
            <person name="Mu C."/>
            <person name="Tian Q."/>
            <person name="Mei H."/>
            <person name="Zhang T."/>
            <person name="Gao T."/>
            <person name="Zhang H."/>
        </authorList>
    </citation>
    <scope>NUCLEOTIDE SEQUENCE</scope>
    <source>
        <strain evidence="8">KEN1</strain>
    </source>
</reference>
<dbReference type="SUPFAM" id="SSF52058">
    <property type="entry name" value="L domain-like"/>
    <property type="match status" value="1"/>
</dbReference>
<dbReference type="InterPro" id="IPR001611">
    <property type="entry name" value="Leu-rich_rpt"/>
</dbReference>
<evidence type="ECO:0000256" key="4">
    <source>
        <dbReference type="ARBA" id="ARBA00022729"/>
    </source>
</evidence>
<dbReference type="Gene3D" id="3.80.10.10">
    <property type="entry name" value="Ribonuclease Inhibitor"/>
    <property type="match status" value="2"/>
</dbReference>
<dbReference type="EMBL" id="JACGWN010000009">
    <property type="protein sequence ID" value="KAL0432954.1"/>
    <property type="molecule type" value="Genomic_DNA"/>
</dbReference>
<dbReference type="GO" id="GO:0016020">
    <property type="term" value="C:membrane"/>
    <property type="evidence" value="ECO:0007669"/>
    <property type="project" value="UniProtKB-SubCell"/>
</dbReference>
<organism evidence="8">
    <name type="scientific">Sesamum latifolium</name>
    <dbReference type="NCBI Taxonomy" id="2727402"/>
    <lineage>
        <taxon>Eukaryota</taxon>
        <taxon>Viridiplantae</taxon>
        <taxon>Streptophyta</taxon>
        <taxon>Embryophyta</taxon>
        <taxon>Tracheophyta</taxon>
        <taxon>Spermatophyta</taxon>
        <taxon>Magnoliopsida</taxon>
        <taxon>eudicotyledons</taxon>
        <taxon>Gunneridae</taxon>
        <taxon>Pentapetalae</taxon>
        <taxon>asterids</taxon>
        <taxon>lamiids</taxon>
        <taxon>Lamiales</taxon>
        <taxon>Pedaliaceae</taxon>
        <taxon>Sesamum</taxon>
    </lineage>
</organism>
<keyword evidence="5" id="KW-0677">Repeat</keyword>
<evidence type="ECO:0000256" key="6">
    <source>
        <dbReference type="ARBA" id="ARBA00022989"/>
    </source>
</evidence>
<evidence type="ECO:0000256" key="1">
    <source>
        <dbReference type="ARBA" id="ARBA00004167"/>
    </source>
</evidence>
<comment type="subcellular location">
    <subcellularLocation>
        <location evidence="1">Membrane</location>
        <topology evidence="1">Single-pass membrane protein</topology>
    </subcellularLocation>
</comment>
<dbReference type="Pfam" id="PF00560">
    <property type="entry name" value="LRR_1"/>
    <property type="match status" value="3"/>
</dbReference>
<protein>
    <recommendedName>
        <fullName evidence="9">Leucine-rich repeat-containing N-terminal plant-type domain-containing protein</fullName>
    </recommendedName>
</protein>
<dbReference type="PANTHER" id="PTHR48009:SF7">
    <property type="entry name" value="LEUCINE-RICH REPEAT (LRR) FAMILY PROTEIN"/>
    <property type="match status" value="1"/>
</dbReference>
<comment type="caution">
    <text evidence="8">The sequence shown here is derived from an EMBL/GenBank/DDBJ whole genome shotgun (WGS) entry which is preliminary data.</text>
</comment>
<sequence length="431" mass="48227">MPYKELKNNLVQPFATFALHRMAIAMQLTLSLCSLMTFVFLSLTQNPILADSKTLESDIQVLRSIRQSINPHTIPSSSFLHSWSFSIDPCDAPGTHFLGILCNIPDNNSSSRITAINLEEDGLEGSLPPSLGNLTELTLLNLRKNRFHGQIPDSIIRMTKITTLLLSENFLSGGIPHGFRGLKRLEVIDLSHNRLSGSIPAALSNIRSLIHLRLSNNKFSGRIPDLTGLWQLNTLDLSSNQLFGYLPELPNSLISLLLGGNLLSGHISTLHGLRHLRLLDLSRNRFSGPINQAILALPEIRNVNVSENRFTRINMMRMSNRPSLLHAIEAQNNQITGRLPINLITYQNLNSVNLGHNLFHGRIPVEYGERVSKGYWRRLFLDYNMLQGNVPSGFIHSSIRGSLAHNCLNCRRNIPLCPGRQRSPAECIRGR</sequence>
<evidence type="ECO:0000313" key="8">
    <source>
        <dbReference type="EMBL" id="KAL0432954.1"/>
    </source>
</evidence>
<name>A0AAW2VTA8_9LAMI</name>
<keyword evidence="2" id="KW-0433">Leucine-rich repeat</keyword>
<accession>A0AAW2VTA8</accession>
<evidence type="ECO:0000256" key="3">
    <source>
        <dbReference type="ARBA" id="ARBA00022692"/>
    </source>
</evidence>
<evidence type="ECO:0000256" key="5">
    <source>
        <dbReference type="ARBA" id="ARBA00022737"/>
    </source>
</evidence>
<reference evidence="8" key="1">
    <citation type="submission" date="2020-06" db="EMBL/GenBank/DDBJ databases">
        <authorList>
            <person name="Li T."/>
            <person name="Hu X."/>
            <person name="Zhang T."/>
            <person name="Song X."/>
            <person name="Zhang H."/>
            <person name="Dai N."/>
            <person name="Sheng W."/>
            <person name="Hou X."/>
            <person name="Wei L."/>
        </authorList>
    </citation>
    <scope>NUCLEOTIDE SEQUENCE</scope>
    <source>
        <strain evidence="8">KEN1</strain>
        <tissue evidence="8">Leaf</tissue>
    </source>
</reference>
<proteinExistence type="predicted"/>
<evidence type="ECO:0008006" key="9">
    <source>
        <dbReference type="Google" id="ProtNLM"/>
    </source>
</evidence>
<dbReference type="FunFam" id="3.80.10.10:FF:000129">
    <property type="entry name" value="Leucine-rich repeat receptor-like kinase"/>
    <property type="match status" value="1"/>
</dbReference>
<dbReference type="Pfam" id="PF13855">
    <property type="entry name" value="LRR_8"/>
    <property type="match status" value="1"/>
</dbReference>
<dbReference type="PANTHER" id="PTHR48009">
    <property type="entry name" value="LEUCINE-RICH REPEAT (LRR) FAMILY PROTEIN"/>
    <property type="match status" value="1"/>
</dbReference>
<dbReference type="PRINTS" id="PR00019">
    <property type="entry name" value="LEURICHRPT"/>
</dbReference>
<dbReference type="AlphaFoldDB" id="A0AAW2VTA8"/>
<dbReference type="InterPro" id="IPR032675">
    <property type="entry name" value="LRR_dom_sf"/>
</dbReference>
<keyword evidence="3" id="KW-0812">Transmembrane</keyword>
<keyword evidence="7" id="KW-0472">Membrane</keyword>
<gene>
    <name evidence="8" type="ORF">Slati_2629700</name>
</gene>
<dbReference type="InterPro" id="IPR053213">
    <property type="entry name" value="RLP29"/>
</dbReference>